<protein>
    <submittedName>
        <fullName evidence="2">Uncharacterized protein</fullName>
    </submittedName>
</protein>
<dbReference type="HOGENOM" id="CLU_059178_0_0_7"/>
<dbReference type="OrthoDB" id="5293851at2"/>
<feature type="transmembrane region" description="Helical" evidence="1">
    <location>
        <begin position="111"/>
        <end position="137"/>
    </location>
</feature>
<reference evidence="2 3" key="1">
    <citation type="journal article" date="2009" name="Environ. Microbiol.">
        <title>Genome sequence of Desulfobacterium autotrophicum HRM2, a marine sulfate reducer oxidizing organic carbon completely to carbon dioxide.</title>
        <authorList>
            <person name="Strittmatter A.W."/>
            <person name="Liesegang H."/>
            <person name="Rabus R."/>
            <person name="Decker I."/>
            <person name="Amann J."/>
            <person name="Andres S."/>
            <person name="Henne A."/>
            <person name="Fricke W.F."/>
            <person name="Martinez-Arias R."/>
            <person name="Bartels D."/>
            <person name="Goesmann A."/>
            <person name="Krause L."/>
            <person name="Puehler A."/>
            <person name="Klenk H.P."/>
            <person name="Richter M."/>
            <person name="Schuler M."/>
            <person name="Gloeckner F.O."/>
            <person name="Meyerdierks A."/>
            <person name="Gottschalk G."/>
            <person name="Amann R."/>
        </authorList>
    </citation>
    <scope>NUCLEOTIDE SEQUENCE [LARGE SCALE GENOMIC DNA]</scope>
    <source>
        <strain evidence="3">ATCC 43914 / DSM 3382 / HRM2</strain>
    </source>
</reference>
<feature type="transmembrane region" description="Helical" evidence="1">
    <location>
        <begin position="149"/>
        <end position="173"/>
    </location>
</feature>
<feature type="transmembrane region" description="Helical" evidence="1">
    <location>
        <begin position="251"/>
        <end position="273"/>
    </location>
</feature>
<name>C0QBG2_DESAH</name>
<sequence>MKIHLSIAKPILLIAVALTLFMLPGLKLPYVDKKADAYFSDAMTKAGLVYGVCRVVNASVSVVKESQIQIEPGGLGVALAAGQALDPLDDMTERASDILITAIVSLGIQKIAYELCVAFVPALIGLSIIAFVALSFFKGGRATALRIVVLKALIILAVARLCLPTASIISSYLNDHYFSPEIAKAKDELAMSSPEMERLKNMSIPEVDGIWGSIKNGFGFVGEKTSDLSVALNAMIQNMSSMVSNLLKLSYLYVALFIIQVILLPIGAFWLLVRITNVLCGVNIPYVLKSVDLGKQMKNGTENKNA</sequence>
<dbReference type="EMBL" id="CP001087">
    <property type="protein sequence ID" value="ACN16964.1"/>
    <property type="molecule type" value="Genomic_DNA"/>
</dbReference>
<dbReference type="AlphaFoldDB" id="C0QBG2"/>
<keyword evidence="1" id="KW-0472">Membrane</keyword>
<dbReference type="eggNOG" id="ENOG5032TYF">
    <property type="taxonomic scope" value="Bacteria"/>
</dbReference>
<evidence type="ECO:0000313" key="3">
    <source>
        <dbReference type="Proteomes" id="UP000000442"/>
    </source>
</evidence>
<keyword evidence="3" id="KW-1185">Reference proteome</keyword>
<keyword evidence="1" id="KW-0812">Transmembrane</keyword>
<proteinExistence type="predicted"/>
<evidence type="ECO:0000256" key="1">
    <source>
        <dbReference type="SAM" id="Phobius"/>
    </source>
</evidence>
<dbReference type="STRING" id="177437.HRM2_39060"/>
<evidence type="ECO:0000313" key="2">
    <source>
        <dbReference type="EMBL" id="ACN16964.1"/>
    </source>
</evidence>
<organism evidence="2 3">
    <name type="scientific">Desulforapulum autotrophicum (strain ATCC 43914 / DSM 3382 / VKM B-1955 / HRM2)</name>
    <name type="common">Desulfobacterium autotrophicum</name>
    <dbReference type="NCBI Taxonomy" id="177437"/>
    <lineage>
        <taxon>Bacteria</taxon>
        <taxon>Pseudomonadati</taxon>
        <taxon>Thermodesulfobacteriota</taxon>
        <taxon>Desulfobacteria</taxon>
        <taxon>Desulfobacterales</taxon>
        <taxon>Desulfobacteraceae</taxon>
        <taxon>Desulforapulum</taxon>
    </lineage>
</organism>
<dbReference type="RefSeq" id="WP_015905707.1">
    <property type="nucleotide sequence ID" value="NC_012108.1"/>
</dbReference>
<dbReference type="KEGG" id="dat:HRM2_39060"/>
<keyword evidence="1" id="KW-1133">Transmembrane helix</keyword>
<accession>C0QBG2</accession>
<dbReference type="Proteomes" id="UP000000442">
    <property type="component" value="Chromosome"/>
</dbReference>
<gene>
    <name evidence="2" type="ordered locus">HRM2_39060</name>
</gene>